<dbReference type="GO" id="GO:0006508">
    <property type="term" value="P:proteolysis"/>
    <property type="evidence" value="ECO:0007669"/>
    <property type="project" value="UniProtKB-KW"/>
</dbReference>
<keyword evidence="4" id="KW-0862">Zinc</keyword>
<dbReference type="Proteomes" id="UP001303587">
    <property type="component" value="Chromosome"/>
</dbReference>
<dbReference type="GO" id="GO:0031012">
    <property type="term" value="C:extracellular matrix"/>
    <property type="evidence" value="ECO:0007669"/>
    <property type="project" value="InterPro"/>
</dbReference>
<proteinExistence type="predicted"/>
<protein>
    <recommendedName>
        <fullName evidence="5">Peptidase M10 metallopeptidase domain-containing protein</fullName>
    </recommendedName>
</protein>
<accession>A0AA96ZW56</accession>
<evidence type="ECO:0000256" key="2">
    <source>
        <dbReference type="ARBA" id="ARBA00022723"/>
    </source>
</evidence>
<dbReference type="RefSeq" id="WP_338101930.1">
    <property type="nucleotide sequence ID" value="NZ_CP131060.1"/>
</dbReference>
<evidence type="ECO:0000256" key="4">
    <source>
        <dbReference type="ARBA" id="ARBA00022833"/>
    </source>
</evidence>
<evidence type="ECO:0000256" key="1">
    <source>
        <dbReference type="ARBA" id="ARBA00022670"/>
    </source>
</evidence>
<name>A0AA96ZW56_9EURY</name>
<dbReference type="EMBL" id="CP131060">
    <property type="protein sequence ID" value="WNY25567.1"/>
    <property type="molecule type" value="Genomic_DNA"/>
</dbReference>
<keyword evidence="1" id="KW-0645">Protease</keyword>
<dbReference type="InterPro" id="IPR024079">
    <property type="entry name" value="MetalloPept_cat_dom_sf"/>
</dbReference>
<dbReference type="AlphaFoldDB" id="A0AA96ZW56"/>
<dbReference type="Gene3D" id="3.40.390.10">
    <property type="entry name" value="Collagenase (Catalytic Domain)"/>
    <property type="match status" value="1"/>
</dbReference>
<evidence type="ECO:0000313" key="7">
    <source>
        <dbReference type="Proteomes" id="UP001303587"/>
    </source>
</evidence>
<dbReference type="SUPFAM" id="SSF55486">
    <property type="entry name" value="Metalloproteases ('zincins'), catalytic domain"/>
    <property type="match status" value="1"/>
</dbReference>
<feature type="domain" description="Peptidase M10 metallopeptidase" evidence="5">
    <location>
        <begin position="118"/>
        <end position="202"/>
    </location>
</feature>
<dbReference type="GO" id="GO:0008270">
    <property type="term" value="F:zinc ion binding"/>
    <property type="evidence" value="ECO:0007669"/>
    <property type="project" value="InterPro"/>
</dbReference>
<dbReference type="Pfam" id="PF00413">
    <property type="entry name" value="Peptidase_M10"/>
    <property type="match status" value="1"/>
</dbReference>
<gene>
    <name evidence="6" type="ORF">MsAc7_11190</name>
</gene>
<sequence>MKKYLSILFVCILLISICSHPASALLLPWTSYGVYNTTVNVSFTNDYSSSWKTEIMAAASTWESAGSTFARKPQFWNKSVYNSTDGVSFSKSSFTNGSTALATTSFTSITKNGKTYINSSRVTFNTNHNFTTNISNISAAGRHPNGTIYWGVYDVQSISLHELGHSLGLADNTVNNSSIMYQPARMTQSLGTYDKNDLKTIYNVLIAKSIMGNMDIGNVDLKNEKIFISTSINYIPLSEDLMVDVSDLIVKGKVKEVLPSKWNTSDGKSPSYEDIGEYGLYHDVIIEVEDIYKGSLPDSTNEIKIRRFGGSLDNVEHTLDMRDYSKGSEMILYLIEGTDISPSTSKDVTCYTELNGNGQLLIVNDMALNAYGESVDINKQVMPYVR</sequence>
<keyword evidence="2" id="KW-0479">Metal-binding</keyword>
<keyword evidence="3" id="KW-0378">Hydrolase</keyword>
<dbReference type="GeneID" id="89230225"/>
<dbReference type="InterPro" id="IPR001818">
    <property type="entry name" value="Pept_M10_metallopeptidase"/>
</dbReference>
<evidence type="ECO:0000313" key="6">
    <source>
        <dbReference type="EMBL" id="WNY25567.1"/>
    </source>
</evidence>
<organism evidence="6 7">
    <name type="scientific">Methanolapillus millepedarum</name>
    <dbReference type="NCBI Taxonomy" id="3028296"/>
    <lineage>
        <taxon>Archaea</taxon>
        <taxon>Methanobacteriati</taxon>
        <taxon>Methanobacteriota</taxon>
        <taxon>Stenosarchaea group</taxon>
        <taxon>Methanomicrobia</taxon>
        <taxon>Methanosarcinales</taxon>
        <taxon>Methanosarcinaceae</taxon>
        <taxon>Methanolapillus</taxon>
    </lineage>
</organism>
<dbReference type="GO" id="GO:0004222">
    <property type="term" value="F:metalloendopeptidase activity"/>
    <property type="evidence" value="ECO:0007669"/>
    <property type="project" value="InterPro"/>
</dbReference>
<reference evidence="6 7" key="1">
    <citation type="submission" date="2023-07" db="EMBL/GenBank/DDBJ databases">
        <title>Closed genoem sequence of Methanosarcinaceae archaeon Ac7.</title>
        <authorList>
            <person name="Poehlein A."/>
            <person name="Protasov E."/>
            <person name="Platt K."/>
            <person name="Reeh H."/>
            <person name="Daniel R."/>
            <person name="Brune A."/>
        </authorList>
    </citation>
    <scope>NUCLEOTIDE SEQUENCE [LARGE SCALE GENOMIC DNA]</scope>
    <source>
        <strain evidence="6 7">Ac7</strain>
    </source>
</reference>
<keyword evidence="7" id="KW-1185">Reference proteome</keyword>
<evidence type="ECO:0000259" key="5">
    <source>
        <dbReference type="Pfam" id="PF00413"/>
    </source>
</evidence>
<evidence type="ECO:0000256" key="3">
    <source>
        <dbReference type="ARBA" id="ARBA00022801"/>
    </source>
</evidence>